<name>A0A5J6TFF8_9CAUD</name>
<protein>
    <submittedName>
        <fullName evidence="1">Uncharacterized protein</fullName>
    </submittedName>
</protein>
<keyword evidence="2" id="KW-1185">Reference proteome</keyword>
<proteinExistence type="predicted"/>
<evidence type="ECO:0000313" key="1">
    <source>
        <dbReference type="EMBL" id="QFG08477.1"/>
    </source>
</evidence>
<gene>
    <name evidence="1" type="primary">92</name>
    <name evidence="1" type="ORF">SEA_YUNKEL11_92</name>
</gene>
<reference evidence="1 2" key="1">
    <citation type="submission" date="2019-07" db="EMBL/GenBank/DDBJ databases">
        <authorList>
            <person name="Abad L.A."/>
            <person name="Stoner T.H."/>
            <person name="Garlena R.A."/>
            <person name="Russell D.A."/>
            <person name="Pope W.H."/>
            <person name="Jacobs-Sera D."/>
            <person name="Hatfull G.F."/>
        </authorList>
    </citation>
    <scope>NUCLEOTIDE SEQUENCE [LARGE SCALE GENOMIC DNA]</scope>
</reference>
<dbReference type="EMBL" id="MN234165">
    <property type="protein sequence ID" value="QFG08477.1"/>
    <property type="molecule type" value="Genomic_DNA"/>
</dbReference>
<dbReference type="KEGG" id="vg:60325755"/>
<organism evidence="1 2">
    <name type="scientific">Mycobacterium phage Yunkel11</name>
    <dbReference type="NCBI Taxonomy" id="2599886"/>
    <lineage>
        <taxon>Viruses</taxon>
        <taxon>Duplodnaviria</taxon>
        <taxon>Heunggongvirae</taxon>
        <taxon>Uroviricota</taxon>
        <taxon>Caudoviricetes</taxon>
        <taxon>Weiservirinae</taxon>
        <taxon>Anayavirus</taxon>
        <taxon>Anayavirus yunkel11</taxon>
    </lineage>
</organism>
<evidence type="ECO:0000313" key="2">
    <source>
        <dbReference type="Proteomes" id="UP000326275"/>
    </source>
</evidence>
<dbReference type="Proteomes" id="UP000326275">
    <property type="component" value="Segment"/>
</dbReference>
<sequence>MADYSYAPGGYVKPGEPIASSTAEGDDKPLLPWQVQTIRTVQERRELSFSLQFPRQPQTGMPLWLAQMFGIVVTPAPPTVREAAVDVWDALRVFMRVLFAALAAVFAAVGDRVADWWYDAVYGVLDRWDALRAPYSWGRLPGPVLRWWDAEFNLLHVTRYPRERVRVWLRRLAAHVWQAVRHG</sequence>
<accession>A0A5J6TFF8</accession>
<dbReference type="RefSeq" id="YP_009954269.1">
    <property type="nucleotide sequence ID" value="NC_051630.1"/>
</dbReference>
<dbReference type="GeneID" id="60325755"/>